<dbReference type="PROSITE" id="PS50237">
    <property type="entry name" value="HECT"/>
    <property type="match status" value="1"/>
</dbReference>
<dbReference type="AlphaFoldDB" id="A0A397SVZ6"/>
<name>A0A397SVZ6_9GLOM</name>
<keyword evidence="7" id="KW-1185">Reference proteome</keyword>
<dbReference type="EMBL" id="QKYT01000275">
    <property type="protein sequence ID" value="RIA88185.1"/>
    <property type="molecule type" value="Genomic_DNA"/>
</dbReference>
<evidence type="ECO:0000256" key="1">
    <source>
        <dbReference type="ARBA" id="ARBA00022786"/>
    </source>
</evidence>
<organism evidence="6 7">
    <name type="scientific">Glomus cerebriforme</name>
    <dbReference type="NCBI Taxonomy" id="658196"/>
    <lineage>
        <taxon>Eukaryota</taxon>
        <taxon>Fungi</taxon>
        <taxon>Fungi incertae sedis</taxon>
        <taxon>Mucoromycota</taxon>
        <taxon>Glomeromycotina</taxon>
        <taxon>Glomeromycetes</taxon>
        <taxon>Glomerales</taxon>
        <taxon>Glomeraceae</taxon>
        <taxon>Glomus</taxon>
    </lineage>
</organism>
<feature type="chain" id="PRO_5017206784" description="HECT domain-containing protein" evidence="4">
    <location>
        <begin position="22"/>
        <end position="321"/>
    </location>
</feature>
<feature type="active site" description="Glycyl thioester intermediate" evidence="2">
    <location>
        <position position="183"/>
    </location>
</feature>
<dbReference type="GO" id="GO:0004842">
    <property type="term" value="F:ubiquitin-protein transferase activity"/>
    <property type="evidence" value="ECO:0007669"/>
    <property type="project" value="InterPro"/>
</dbReference>
<dbReference type="InterPro" id="IPR035983">
    <property type="entry name" value="Hect_E3_ubiquitin_ligase"/>
</dbReference>
<proteinExistence type="predicted"/>
<evidence type="ECO:0000256" key="4">
    <source>
        <dbReference type="SAM" id="SignalP"/>
    </source>
</evidence>
<evidence type="ECO:0000313" key="7">
    <source>
        <dbReference type="Proteomes" id="UP000265703"/>
    </source>
</evidence>
<protein>
    <recommendedName>
        <fullName evidence="5">HECT domain-containing protein</fullName>
    </recommendedName>
</protein>
<keyword evidence="4" id="KW-0732">Signal</keyword>
<feature type="compositionally biased region" description="Basic residues" evidence="3">
    <location>
        <begin position="286"/>
        <end position="309"/>
    </location>
</feature>
<evidence type="ECO:0000259" key="5">
    <source>
        <dbReference type="PROSITE" id="PS50237"/>
    </source>
</evidence>
<dbReference type="OrthoDB" id="10630375at2759"/>
<reference evidence="6 7" key="1">
    <citation type="submission" date="2018-06" db="EMBL/GenBank/DDBJ databases">
        <title>Comparative genomics reveals the genomic features of Rhizophagus irregularis, R. cerebriforme, R. diaphanum and Gigaspora rosea, and their symbiotic lifestyle signature.</title>
        <authorList>
            <person name="Morin E."/>
            <person name="San Clemente H."/>
            <person name="Chen E.C.H."/>
            <person name="De La Providencia I."/>
            <person name="Hainaut M."/>
            <person name="Kuo A."/>
            <person name="Kohler A."/>
            <person name="Murat C."/>
            <person name="Tang N."/>
            <person name="Roy S."/>
            <person name="Loubradou J."/>
            <person name="Henrissat B."/>
            <person name="Grigoriev I.V."/>
            <person name="Corradi N."/>
            <person name="Roux C."/>
            <person name="Martin F.M."/>
        </authorList>
    </citation>
    <scope>NUCLEOTIDE SEQUENCE [LARGE SCALE GENOMIC DNA]</scope>
    <source>
        <strain evidence="6 7">DAOM 227022</strain>
    </source>
</reference>
<dbReference type="Gene3D" id="3.30.2410.10">
    <property type="entry name" value="Hect, E3 ligase catalytic domain"/>
    <property type="match status" value="1"/>
</dbReference>
<feature type="signal peptide" evidence="4">
    <location>
        <begin position="1"/>
        <end position="21"/>
    </location>
</feature>
<dbReference type="SUPFAM" id="SSF56204">
    <property type="entry name" value="Hect, E3 ligase catalytic domain"/>
    <property type="match status" value="1"/>
</dbReference>
<feature type="domain" description="HECT" evidence="5">
    <location>
        <begin position="122"/>
        <end position="189"/>
    </location>
</feature>
<evidence type="ECO:0000313" key="6">
    <source>
        <dbReference type="EMBL" id="RIA88185.1"/>
    </source>
</evidence>
<accession>A0A397SVZ6</accession>
<feature type="region of interest" description="Disordered" evidence="3">
    <location>
        <begin position="267"/>
        <end position="321"/>
    </location>
</feature>
<feature type="compositionally biased region" description="Basic and acidic residues" evidence="3">
    <location>
        <begin position="310"/>
        <end position="321"/>
    </location>
</feature>
<sequence>MSISFLLPPCLMLLIPEILYPSYNLMIELCNISIIFNSAKQYYEIHDDIPVSDIISLPDASYSTGDGFSSGSSELLKINDSETNEDINFNFNDEILEIESIISKLTEEEEINYQIENQLHSVEASWIYIQKQDNTKIETILKFITGTTRIPIITKINIEWVGDEMVMANETNISKRLPVSSTCAPLLILHQNYCNDLCNLFEIDMEYGFFESRGFDESVYRISYQHIQRPPILTRSRDNFIDLTIEENIINSDASDEVLNRDSDNEEIVLNGDRPNNSQSNENHGRGRGRGRSRGRGRGRSRGRGRGRGRGNDRDRDRGKK</sequence>
<evidence type="ECO:0000256" key="2">
    <source>
        <dbReference type="PROSITE-ProRule" id="PRU00104"/>
    </source>
</evidence>
<keyword evidence="1 2" id="KW-0833">Ubl conjugation pathway</keyword>
<dbReference type="InterPro" id="IPR000569">
    <property type="entry name" value="HECT_dom"/>
</dbReference>
<comment type="caution">
    <text evidence="6">The sequence shown here is derived from an EMBL/GenBank/DDBJ whole genome shotgun (WGS) entry which is preliminary data.</text>
</comment>
<dbReference type="Pfam" id="PF00632">
    <property type="entry name" value="HECT"/>
    <property type="match status" value="1"/>
</dbReference>
<dbReference type="Proteomes" id="UP000265703">
    <property type="component" value="Unassembled WGS sequence"/>
</dbReference>
<gene>
    <name evidence="6" type="ORF">C1645_826718</name>
</gene>
<evidence type="ECO:0000256" key="3">
    <source>
        <dbReference type="SAM" id="MobiDB-lite"/>
    </source>
</evidence>